<feature type="compositionally biased region" description="Polar residues" evidence="1">
    <location>
        <begin position="8"/>
        <end position="21"/>
    </location>
</feature>
<proteinExistence type="predicted"/>
<accession>A0A6C0J0B5</accession>
<name>A0A6C0J0B5_9ZZZZ</name>
<protein>
    <submittedName>
        <fullName evidence="2">Uncharacterized protein</fullName>
    </submittedName>
</protein>
<organism evidence="2">
    <name type="scientific">viral metagenome</name>
    <dbReference type="NCBI Taxonomy" id="1070528"/>
    <lineage>
        <taxon>unclassified sequences</taxon>
        <taxon>metagenomes</taxon>
        <taxon>organismal metagenomes</taxon>
    </lineage>
</organism>
<evidence type="ECO:0000256" key="1">
    <source>
        <dbReference type="SAM" id="MobiDB-lite"/>
    </source>
</evidence>
<reference evidence="2" key="1">
    <citation type="journal article" date="2020" name="Nature">
        <title>Giant virus diversity and host interactions through global metagenomics.</title>
        <authorList>
            <person name="Schulz F."/>
            <person name="Roux S."/>
            <person name="Paez-Espino D."/>
            <person name="Jungbluth S."/>
            <person name="Walsh D.A."/>
            <person name="Denef V.J."/>
            <person name="McMahon K.D."/>
            <person name="Konstantinidis K.T."/>
            <person name="Eloe-Fadrosh E.A."/>
            <person name="Kyrpides N.C."/>
            <person name="Woyke T."/>
        </authorList>
    </citation>
    <scope>NUCLEOTIDE SEQUENCE</scope>
    <source>
        <strain evidence="2">GVMAG-M-3300025626-8</strain>
    </source>
</reference>
<evidence type="ECO:0000313" key="2">
    <source>
        <dbReference type="EMBL" id="QHT98125.1"/>
    </source>
</evidence>
<dbReference type="AlphaFoldDB" id="A0A6C0J0B5"/>
<feature type="region of interest" description="Disordered" evidence="1">
    <location>
        <begin position="1"/>
        <end position="21"/>
    </location>
</feature>
<sequence length="185" mass="21491">MQEKTKITKTLNPPQTGAWNTSSVRSDVQSWHEKNLSEGFVFFRVGITDQSTSEQIVTIQNKIKAIDEKANKMDPKTGRRTSNQKPYFRYTMIEPDGSEKALGGGWYLYSGWSDTDDHRFHKNSKEELKGKQPVYFRAKSAVQNSRLPNFSIQWNRVHRFYYKFPVDEVQQFVAGNKIIKLTGFK</sequence>
<dbReference type="EMBL" id="MN740287">
    <property type="protein sequence ID" value="QHT98125.1"/>
    <property type="molecule type" value="Genomic_DNA"/>
</dbReference>